<evidence type="ECO:0000256" key="1">
    <source>
        <dbReference type="ARBA" id="ARBA00022676"/>
    </source>
</evidence>
<organism evidence="4 5">
    <name type="scientific">Corynebacterium marinum</name>
    <dbReference type="NCBI Taxonomy" id="349751"/>
    <lineage>
        <taxon>Bacteria</taxon>
        <taxon>Bacillati</taxon>
        <taxon>Actinomycetota</taxon>
        <taxon>Actinomycetes</taxon>
        <taxon>Mycobacteriales</taxon>
        <taxon>Corynebacteriaceae</taxon>
        <taxon>Corynebacterium</taxon>
    </lineage>
</organism>
<feature type="domain" description="Glycosyltransferase subfamily 4-like N-terminal" evidence="3">
    <location>
        <begin position="19"/>
        <end position="186"/>
    </location>
</feature>
<keyword evidence="2 4" id="KW-0808">Transferase</keyword>
<protein>
    <submittedName>
        <fullName evidence="4">Glycosyltransferase family 4 protein</fullName>
    </submittedName>
</protein>
<name>A0A847H753_9CORY</name>
<evidence type="ECO:0000313" key="4">
    <source>
        <dbReference type="EMBL" id="NLF89739.1"/>
    </source>
</evidence>
<keyword evidence="1" id="KW-0328">Glycosyltransferase</keyword>
<proteinExistence type="predicted"/>
<comment type="caution">
    <text evidence="4">The sequence shown here is derived from an EMBL/GenBank/DDBJ whole genome shotgun (WGS) entry which is preliminary data.</text>
</comment>
<dbReference type="EMBL" id="JAAYYP010000002">
    <property type="protein sequence ID" value="NLF89739.1"/>
    <property type="molecule type" value="Genomic_DNA"/>
</dbReference>
<dbReference type="Pfam" id="PF13692">
    <property type="entry name" value="Glyco_trans_1_4"/>
    <property type="match status" value="1"/>
</dbReference>
<dbReference type="Proteomes" id="UP000523614">
    <property type="component" value="Unassembled WGS sequence"/>
</dbReference>
<dbReference type="PANTHER" id="PTHR12526">
    <property type="entry name" value="GLYCOSYLTRANSFERASE"/>
    <property type="match status" value="1"/>
</dbReference>
<dbReference type="GO" id="GO:0016757">
    <property type="term" value="F:glycosyltransferase activity"/>
    <property type="evidence" value="ECO:0007669"/>
    <property type="project" value="UniProtKB-KW"/>
</dbReference>
<sequence length="375" mass="40546">MNIAYILADPGIGVFGSKGASVHVQEMIRALRHHGHTVTVFCVRRGEKDGTELVPEDLADLEVIDVPVAKGMGAERERNLRLASDALVAAISARDFDFAYERYSLFSDVGMRVGVPFILEVNAPLIEEQSIHRELADVATAHRLTEEMFRTAEVVSCVSEPVACWVHGIAPQARAVVTPNGVNAERIRPADRTTGPLTVGFVGTLKPWHGTGILLAAVAQARHPWLLEFCGTGPEQQALEEQAAQLGIHERVRFHGAVAPSAVPDILAGWDVACAPYPEAEGHYFSPLKVYEYMAAGLPVIASRVGELSELLDARGILLEPGSVEQLTAALDQLASDPALRADLGRAARAHVEEHHTWNQRCGELLAQLPVRVGS</sequence>
<evidence type="ECO:0000256" key="2">
    <source>
        <dbReference type="ARBA" id="ARBA00022679"/>
    </source>
</evidence>
<gene>
    <name evidence="4" type="ORF">GX570_00090</name>
</gene>
<dbReference type="Pfam" id="PF13439">
    <property type="entry name" value="Glyco_transf_4"/>
    <property type="match status" value="1"/>
</dbReference>
<dbReference type="AlphaFoldDB" id="A0A847H753"/>
<dbReference type="SUPFAM" id="SSF53756">
    <property type="entry name" value="UDP-Glycosyltransferase/glycogen phosphorylase"/>
    <property type="match status" value="1"/>
</dbReference>
<evidence type="ECO:0000313" key="5">
    <source>
        <dbReference type="Proteomes" id="UP000523614"/>
    </source>
</evidence>
<evidence type="ECO:0000259" key="3">
    <source>
        <dbReference type="Pfam" id="PF13439"/>
    </source>
</evidence>
<dbReference type="PANTHER" id="PTHR12526:SF510">
    <property type="entry name" value="D-INOSITOL 3-PHOSPHATE GLYCOSYLTRANSFERASE"/>
    <property type="match status" value="1"/>
</dbReference>
<dbReference type="InterPro" id="IPR028098">
    <property type="entry name" value="Glyco_trans_4-like_N"/>
</dbReference>
<dbReference type="Gene3D" id="3.40.50.2000">
    <property type="entry name" value="Glycogen Phosphorylase B"/>
    <property type="match status" value="2"/>
</dbReference>
<dbReference type="CDD" id="cd03801">
    <property type="entry name" value="GT4_PimA-like"/>
    <property type="match status" value="1"/>
</dbReference>
<accession>A0A847H753</accession>
<reference evidence="4 5" key="1">
    <citation type="journal article" date="2020" name="Biotechnol. Biofuels">
        <title>New insights from the biogas microbiome by comprehensive genome-resolved metagenomics of nearly 1600 species originating from multiple anaerobic digesters.</title>
        <authorList>
            <person name="Campanaro S."/>
            <person name="Treu L."/>
            <person name="Rodriguez-R L.M."/>
            <person name="Kovalovszki A."/>
            <person name="Ziels R.M."/>
            <person name="Maus I."/>
            <person name="Zhu X."/>
            <person name="Kougias P.G."/>
            <person name="Basile A."/>
            <person name="Luo G."/>
            <person name="Schluter A."/>
            <person name="Konstantinidis K.T."/>
            <person name="Angelidaki I."/>
        </authorList>
    </citation>
    <scope>NUCLEOTIDE SEQUENCE [LARGE SCALE GENOMIC DNA]</scope>
    <source>
        <strain evidence="4">AS06rmzACSIP_235</strain>
    </source>
</reference>